<reference evidence="2" key="2">
    <citation type="journal article" date="2015" name="Data Brief">
        <title>Shoot transcriptome of the giant reed, Arundo donax.</title>
        <authorList>
            <person name="Barrero R.A."/>
            <person name="Guerrero F.D."/>
            <person name="Moolhuijzen P."/>
            <person name="Goolsby J.A."/>
            <person name="Tidwell J."/>
            <person name="Bellgard S.E."/>
            <person name="Bellgard M.I."/>
        </authorList>
    </citation>
    <scope>NUCLEOTIDE SEQUENCE</scope>
    <source>
        <tissue evidence="2">Shoot tissue taken approximately 20 cm above the soil surface</tissue>
    </source>
</reference>
<dbReference type="EMBL" id="GBRH01187524">
    <property type="protein sequence ID" value="JAE10372.1"/>
    <property type="molecule type" value="Transcribed_RNA"/>
</dbReference>
<feature type="compositionally biased region" description="Polar residues" evidence="1">
    <location>
        <begin position="7"/>
        <end position="20"/>
    </location>
</feature>
<accession>A0A0A9FDC7</accession>
<name>A0A0A9FDC7_ARUDO</name>
<reference evidence="2" key="1">
    <citation type="submission" date="2014-09" db="EMBL/GenBank/DDBJ databases">
        <authorList>
            <person name="Magalhaes I.L.F."/>
            <person name="Oliveira U."/>
            <person name="Santos F.R."/>
            <person name="Vidigal T.H.D.A."/>
            <person name="Brescovit A.D."/>
            <person name="Santos A.J."/>
        </authorList>
    </citation>
    <scope>NUCLEOTIDE SEQUENCE</scope>
    <source>
        <tissue evidence="2">Shoot tissue taken approximately 20 cm above the soil surface</tissue>
    </source>
</reference>
<dbReference type="AlphaFoldDB" id="A0A0A9FDC7"/>
<organism evidence="2">
    <name type="scientific">Arundo donax</name>
    <name type="common">Giant reed</name>
    <name type="synonym">Donax arundinaceus</name>
    <dbReference type="NCBI Taxonomy" id="35708"/>
    <lineage>
        <taxon>Eukaryota</taxon>
        <taxon>Viridiplantae</taxon>
        <taxon>Streptophyta</taxon>
        <taxon>Embryophyta</taxon>
        <taxon>Tracheophyta</taxon>
        <taxon>Spermatophyta</taxon>
        <taxon>Magnoliopsida</taxon>
        <taxon>Liliopsida</taxon>
        <taxon>Poales</taxon>
        <taxon>Poaceae</taxon>
        <taxon>PACMAD clade</taxon>
        <taxon>Arundinoideae</taxon>
        <taxon>Arundineae</taxon>
        <taxon>Arundo</taxon>
    </lineage>
</organism>
<sequence length="20" mass="2266">MRHRSFSIPTGHNATKQTPV</sequence>
<proteinExistence type="predicted"/>
<feature type="region of interest" description="Disordered" evidence="1">
    <location>
        <begin position="1"/>
        <end position="20"/>
    </location>
</feature>
<evidence type="ECO:0000256" key="1">
    <source>
        <dbReference type="SAM" id="MobiDB-lite"/>
    </source>
</evidence>
<protein>
    <submittedName>
        <fullName evidence="2">Uncharacterized protein</fullName>
    </submittedName>
</protein>
<evidence type="ECO:0000313" key="2">
    <source>
        <dbReference type="EMBL" id="JAE10372.1"/>
    </source>
</evidence>